<reference evidence="2" key="2">
    <citation type="submission" date="2015-10" db="EMBL/GenBank/DDBJ databases">
        <title>Improved Draft Genome Sequence of Clostridium pasteurianum Strain ATCC 6013 (DSM 525) Using a Hybrid Next-Generation Sequencing Approach.</title>
        <authorList>
            <person name="Pyne M.E."/>
            <person name="Utturkar S.M."/>
            <person name="Brown S.D."/>
            <person name="Moo-Young M."/>
            <person name="Chung D.A."/>
            <person name="Chou P.C."/>
        </authorList>
    </citation>
    <scope>NUCLEOTIDE SEQUENCE</scope>
    <source>
        <strain evidence="2">ATCC 6013</strain>
    </source>
</reference>
<keyword evidence="4" id="KW-1185">Reference proteome</keyword>
<dbReference type="NCBIfam" id="NF008519">
    <property type="entry name" value="PRK11445.1"/>
    <property type="match status" value="1"/>
</dbReference>
<dbReference type="InterPro" id="IPR036188">
    <property type="entry name" value="FAD/NAD-bd_sf"/>
</dbReference>
<evidence type="ECO:0000313" key="2">
    <source>
        <dbReference type="EMBL" id="KRU11209.1"/>
    </source>
</evidence>
<dbReference type="KEGG" id="cpat:CLPA_c27280"/>
<organism evidence="1 4">
    <name type="scientific">Clostridium pasteurianum DSM 525 = ATCC 6013</name>
    <dbReference type="NCBI Taxonomy" id="1262449"/>
    <lineage>
        <taxon>Bacteria</taxon>
        <taxon>Bacillati</taxon>
        <taxon>Bacillota</taxon>
        <taxon>Clostridia</taxon>
        <taxon>Eubacteriales</taxon>
        <taxon>Clostridiaceae</taxon>
        <taxon>Clostridium</taxon>
    </lineage>
</organism>
<proteinExistence type="predicted"/>
<dbReference type="InterPro" id="IPR050407">
    <property type="entry name" value="Geranylgeranyl_reductase"/>
</dbReference>
<reference evidence="2 3" key="3">
    <citation type="journal article" name="Genome Announc.">
        <title>Improved Draft Genome Sequence of Clostridium pasteurianum Strain ATCC 6013 (DSM 525) Using a Hybrid Next-Generation Sequencing Approach.</title>
        <authorList>
            <person name="Pyne M.E."/>
            <person name="Utturkar S."/>
            <person name="Brown S.D."/>
            <person name="Moo-Young M."/>
            <person name="Chung D.A."/>
            <person name="Chou C.P."/>
        </authorList>
    </citation>
    <scope>NUCLEOTIDE SEQUENCE [LARGE SCALE GENOMIC DNA]</scope>
    <source>
        <strain evidence="2 3">ATCC 6013</strain>
    </source>
</reference>
<dbReference type="eggNOG" id="COG0644">
    <property type="taxonomic scope" value="Bacteria"/>
</dbReference>
<reference evidence="1 4" key="1">
    <citation type="journal article" date="2015" name="Genome Announc.">
        <title>Complete Genome Sequence of the Nitrogen-Fixing and Solvent-Producing Clostridium pasteurianum DSM 525.</title>
        <authorList>
            <person name="Poehlein A."/>
            <person name="Grosse-Honebrink A."/>
            <person name="Zhang Y."/>
            <person name="Minton N.P."/>
            <person name="Daniel R."/>
        </authorList>
    </citation>
    <scope>NUCLEOTIDE SEQUENCE [LARGE SCALE GENOMIC DNA]</scope>
    <source>
        <strain evidence="1">DSM 525</strain>
        <strain evidence="4">DSM 525 / ATCC 6013</strain>
    </source>
</reference>
<evidence type="ECO:0000313" key="4">
    <source>
        <dbReference type="Proteomes" id="UP000030905"/>
    </source>
</evidence>
<name>A0A0H3JAR6_CLOPA</name>
<dbReference type="KEGG" id="cpae:CPAST_c27280"/>
<dbReference type="GeneID" id="93074856"/>
<dbReference type="Proteomes" id="UP000030905">
    <property type="component" value="Chromosome"/>
</dbReference>
<dbReference type="Gene3D" id="3.50.50.60">
    <property type="entry name" value="FAD/NAD(P)-binding domain"/>
    <property type="match status" value="1"/>
</dbReference>
<evidence type="ECO:0000313" key="3">
    <source>
        <dbReference type="Proteomes" id="UP000028042"/>
    </source>
</evidence>
<dbReference type="AlphaFoldDB" id="A0A0H3JAR6"/>
<dbReference type="EMBL" id="CP009268">
    <property type="protein sequence ID" value="AJA52783.1"/>
    <property type="molecule type" value="Genomic_DNA"/>
</dbReference>
<dbReference type="EMBL" id="JPGY02000001">
    <property type="protein sequence ID" value="KRU11209.1"/>
    <property type="molecule type" value="Genomic_DNA"/>
</dbReference>
<accession>A0A0H3JAR6</accession>
<dbReference type="PATRIC" id="fig|1262449.3.peg.1173"/>
<dbReference type="PRINTS" id="PR00420">
    <property type="entry name" value="RNGMNOXGNASE"/>
</dbReference>
<evidence type="ECO:0000313" key="1">
    <source>
        <dbReference type="EMBL" id="AJA52783.1"/>
    </source>
</evidence>
<dbReference type="SUPFAM" id="SSF51905">
    <property type="entry name" value="FAD/NAD(P)-binding domain"/>
    <property type="match status" value="1"/>
</dbReference>
<dbReference type="PANTHER" id="PTHR42685">
    <property type="entry name" value="GERANYLGERANYL DIPHOSPHATE REDUCTASE"/>
    <property type="match status" value="1"/>
</dbReference>
<dbReference type="Proteomes" id="UP000028042">
    <property type="component" value="Unassembled WGS sequence"/>
</dbReference>
<protein>
    <submittedName>
        <fullName evidence="1">Protein CbrA</fullName>
    </submittedName>
</protein>
<gene>
    <name evidence="1" type="primary">cbrA</name>
    <name evidence="1" type="ORF">CLPA_c27280</name>
    <name evidence="2" type="ORF">CP6013_00456</name>
</gene>
<dbReference type="RefSeq" id="WP_003442745.1">
    <property type="nucleotide sequence ID" value="NZ_ANZB01000003.1"/>
</dbReference>
<dbReference type="PANTHER" id="PTHR42685:SF22">
    <property type="entry name" value="CONDITIONED MEDIUM FACTOR RECEPTOR 1"/>
    <property type="match status" value="1"/>
</dbReference>
<sequence>MYDIVIVGAGPAGATLARLLGKKLKILIMDKRQLLDMNSKSNFEKCCGGLLAPDAQQMLAKFGLGIPKDILVGPQLFTVRTIDIQNNIEQYYQRHYINVHREKFDKWLVSMVPPEVTVVCEAVFKRFEIANDNNIKVQYFEQGKERTIYTKVLVGADGAFSTVRRKISLDSRNPKTYISIQEYYKMNSNLPYFSSIFDDDITDFYSWTIPKDDLLVLGTAVMPKNKPYEKFMALKKKLILRGFEFGPCVKKNGAYLLRPEKLDQICLGKANIPLIGEAAGWISPSSAEGLSYSFKSAYALANAIQKRPDSIIAEYYRNTNKLRINIRLKHLKSPFMYNTFLRKIAMKSGLMSMDIIN</sequence>